<feature type="domain" description="DUF7088" evidence="2">
    <location>
        <begin position="58"/>
        <end position="130"/>
    </location>
</feature>
<dbReference type="AlphaFoldDB" id="X0UDX6"/>
<feature type="transmembrane region" description="Helical" evidence="1">
    <location>
        <begin position="20"/>
        <end position="45"/>
    </location>
</feature>
<keyword evidence="1" id="KW-0812">Transmembrane</keyword>
<comment type="caution">
    <text evidence="3">The sequence shown here is derived from an EMBL/GenBank/DDBJ whole genome shotgun (WGS) entry which is preliminary data.</text>
</comment>
<reference evidence="3" key="1">
    <citation type="journal article" date="2014" name="Front. Microbiol.">
        <title>High frequency of phylogenetically diverse reductive dehalogenase-homologous genes in deep subseafloor sedimentary metagenomes.</title>
        <authorList>
            <person name="Kawai M."/>
            <person name="Futagami T."/>
            <person name="Toyoda A."/>
            <person name="Takaki Y."/>
            <person name="Nishi S."/>
            <person name="Hori S."/>
            <person name="Arai W."/>
            <person name="Tsubouchi T."/>
            <person name="Morono Y."/>
            <person name="Uchiyama I."/>
            <person name="Ito T."/>
            <person name="Fujiyama A."/>
            <person name="Inagaki F."/>
            <person name="Takami H."/>
        </authorList>
    </citation>
    <scope>NUCLEOTIDE SEQUENCE</scope>
    <source>
        <strain evidence="3">Expedition CK06-06</strain>
    </source>
</reference>
<evidence type="ECO:0000313" key="3">
    <source>
        <dbReference type="EMBL" id="GAF86695.1"/>
    </source>
</evidence>
<evidence type="ECO:0000256" key="1">
    <source>
        <dbReference type="SAM" id="Phobius"/>
    </source>
</evidence>
<organism evidence="3">
    <name type="scientific">marine sediment metagenome</name>
    <dbReference type="NCBI Taxonomy" id="412755"/>
    <lineage>
        <taxon>unclassified sequences</taxon>
        <taxon>metagenomes</taxon>
        <taxon>ecological metagenomes</taxon>
    </lineage>
</organism>
<feature type="non-terminal residue" evidence="3">
    <location>
        <position position="152"/>
    </location>
</feature>
<sequence>MAVDKPGAKRVSGSSAGRRFLIGTNVLIATVLVIAIVTVAQAIAFSVPKRWDMTSSGVNSVSEATENLLRNLDSNIRLTSLYFETDREEADQPRYRQATADLLDLYEATNRAKVSSDWINPLKDHEKFRNLLARLREKTVFKEEIEKYQARL</sequence>
<proteinExistence type="predicted"/>
<dbReference type="Pfam" id="PF23357">
    <property type="entry name" value="DUF7088"/>
    <property type="match status" value="1"/>
</dbReference>
<gene>
    <name evidence="3" type="ORF">S01H1_30840</name>
</gene>
<evidence type="ECO:0000259" key="2">
    <source>
        <dbReference type="Pfam" id="PF23357"/>
    </source>
</evidence>
<keyword evidence="1" id="KW-0472">Membrane</keyword>
<protein>
    <recommendedName>
        <fullName evidence="2">DUF7088 domain-containing protein</fullName>
    </recommendedName>
</protein>
<dbReference type="EMBL" id="BARS01019003">
    <property type="protein sequence ID" value="GAF86695.1"/>
    <property type="molecule type" value="Genomic_DNA"/>
</dbReference>
<name>X0UDX6_9ZZZZ</name>
<accession>X0UDX6</accession>
<keyword evidence="1" id="KW-1133">Transmembrane helix</keyword>
<dbReference type="InterPro" id="IPR055396">
    <property type="entry name" value="DUF7088"/>
</dbReference>